<proteinExistence type="predicted"/>
<evidence type="ECO:0000313" key="2">
    <source>
        <dbReference type="Proteomes" id="UP000695007"/>
    </source>
</evidence>
<reference evidence="3" key="1">
    <citation type="submission" date="2025-08" db="UniProtKB">
        <authorList>
            <consortium name="RefSeq"/>
        </authorList>
    </citation>
    <scope>IDENTIFICATION</scope>
</reference>
<dbReference type="GO" id="GO:0032053">
    <property type="term" value="P:ciliary basal body organization"/>
    <property type="evidence" value="ECO:0007669"/>
    <property type="project" value="TreeGrafter"/>
</dbReference>
<dbReference type="CTD" id="36341"/>
<protein>
    <submittedName>
        <fullName evidence="3">Rotatin</fullName>
    </submittedName>
</protein>
<organism evidence="2 3">
    <name type="scientific">Ceratosolen solmsi marchali</name>
    <dbReference type="NCBI Taxonomy" id="326594"/>
    <lineage>
        <taxon>Eukaryota</taxon>
        <taxon>Metazoa</taxon>
        <taxon>Ecdysozoa</taxon>
        <taxon>Arthropoda</taxon>
        <taxon>Hexapoda</taxon>
        <taxon>Insecta</taxon>
        <taxon>Pterygota</taxon>
        <taxon>Neoptera</taxon>
        <taxon>Endopterygota</taxon>
        <taxon>Hymenoptera</taxon>
        <taxon>Apocrita</taxon>
        <taxon>Proctotrupomorpha</taxon>
        <taxon>Chalcidoidea</taxon>
        <taxon>Agaonidae</taxon>
        <taxon>Agaoninae</taxon>
        <taxon>Ceratosolen</taxon>
    </lineage>
</organism>
<dbReference type="InterPro" id="IPR011989">
    <property type="entry name" value="ARM-like"/>
</dbReference>
<dbReference type="InterPro" id="IPR016024">
    <property type="entry name" value="ARM-type_fold"/>
</dbReference>
<accession>A0AAJ7E307</accession>
<dbReference type="Gene3D" id="1.25.10.10">
    <property type="entry name" value="Leucine-rich Repeat Variant"/>
    <property type="match status" value="2"/>
</dbReference>
<evidence type="ECO:0000313" key="3">
    <source>
        <dbReference type="RefSeq" id="XP_011505989.1"/>
    </source>
</evidence>
<dbReference type="GO" id="GO:0010457">
    <property type="term" value="P:centriole-centriole cohesion"/>
    <property type="evidence" value="ECO:0007669"/>
    <property type="project" value="TreeGrafter"/>
</dbReference>
<dbReference type="GO" id="GO:0036064">
    <property type="term" value="C:ciliary basal body"/>
    <property type="evidence" value="ECO:0007669"/>
    <property type="project" value="InterPro"/>
</dbReference>
<dbReference type="GeneID" id="105368629"/>
<dbReference type="InterPro" id="IPR030791">
    <property type="entry name" value="Rotatin"/>
</dbReference>
<dbReference type="PANTHER" id="PTHR31691:SF1">
    <property type="entry name" value="ROTATIN"/>
    <property type="match status" value="1"/>
</dbReference>
<dbReference type="SUPFAM" id="SSF48371">
    <property type="entry name" value="ARM repeat"/>
    <property type="match status" value="2"/>
</dbReference>
<sequence length="2123" mass="242761">MSILSTISTAHTKKLDHTISEIRLRALENVISKFHLGFECDCNAVKKDLFLKLFKWFSIEPVIEEEKVLDLLIKLMKYDSGSYLNSFGRTRFQNELRDLKAKLNSKWHGKLNLMEKIASNPEKYIENFMGISATAYETSESNYKNQYQNEPIEASTISTTMSPLNSSVPFELSVNNGEDPIISKRSESSVKWLIMPWQILASSDKGVLSTLEDSLNNSIDIAVKMQSCQFITNIMLQDFPAEVFLQRPTTVNILLSLLQSYKNEYNSESEKLIITIIKTLYKLTRSLRFRIYYYCDPGIAHKTQKILARNLESEGCALSQERDSPEGELPDQNYHQYQASIRRSNNRSLGLIDNADDSILRLQQMYIPYYCTETLINVLKLLSIPNDTNCPLKLVRYIADSVFELIQLLITSVMPTVWFCTDNIALKIHQNVKTLFELLSEIIDYFGQFSSIDYYRITYMYFLWISVKLMSNIIPLELADQVIPKKMKLSICTAIMDAPIYLLYTSLHITLQEYARKFHGTQECEAIKLLDETRLVTKSMKAAISLMKDLKTYSYSEQLKAIYSSKLSLLYHKNFMLIKKFIGLAQNKNEYQLNEENKDIITKMLLSLFAHNDDDIQEATYTECYTLVRTILDTDNNNRHNWKNLMFLLEPSVLTEIICHGTTNENGKIKSMAEDILLFLLNGKVQLTEAGWLQFLEALIPALPLLQCLAHPASSLGKCITKMLDPDVYSNINIPFIEVLKGNIRLLFSPISDIRDEALCRLLWLLAQEQNSAQKLPRLTSLHGLPLGSVCVFDKQTSAKRSEGNYQKSALISVLEMLQSASIDPKMKKSALVQVSVMLSDSSLHKLFISENGLELILDIFSKALIEKDFVNYPDSVIPIITILKLLASSEYSIRIDLSNRLDVYYNILRSLFLYPNNECVKIDAAHLFILLLYNGYIMKLTERSTDNPYNISLPYLITINMRLPFTCKAHWKTSLNSRSDVSILHRSNPIVITFIRQYWAWEWNGGQKILWKKWKDINDPMINENLMIRETEFACITYTSLHYCSQQQIFNIQNSITHSAVTCAIDYLVIYLKLCNLLSNEHLKRILQLPWANTFERFLQSSPTNKEDHELFVNVLNFLHFYVKLANTESIWLCKTVKNMMKSLGEWLHISEEGSDDIHQSVFKLARACSMIDEPENDETKSSWISFVEFAVSNLFYGEYYNLAFLDWVLSTLTHVIGKCQWKNNDDTLISIGNALIELILSFHREGTISFMGLTITRDCIICLNHILHQMQIHLSKNLWMKFWYDEGQLLSWLPALWRSRDPLVRASALQLLANLTCGPHTAVQLLNGIDLCPSELCHSLLYFITAQEESCIVKEEACLAMSNLVKNCNTIIFQYVDALKPRAILSYVKEHNVYHEIAIMCSNCYMQATLDPDLSESSESEGIQTQSVTSSRTITSISMVPKTIYYLYNCGDDFQRCSARNSDMTDNEDHMQFISTPTLISALCSLMNNLIEIGEQEVIHEMFEHSLHKYIIGCFCEIPKTIAGECNLEHYSNVLEMYANLCTVLSNCIIHSPDFASIVTFSSDFICHLFRMINKDLYFINAPRLLYLRNRLCTEIFNFLVSLSITENQHFEPMQAALETCQTEFFIKTIFSIVKSSNSDFGMSALNFLALLLSQEMQKECEDNKTTLLKCVLDTKQMVESDEYWNDDFRINSLKNVSGAKSIEKPTNLNKNVATSDELYIGFDMSKVLINLFIAHAYAKSSKKCKQSNDKDVITIALTNLLCISTEAKKCAILEKFPTTCLLLLKELYIKVNAIPIQTYKSQSSRKTHPLLQELDSIYILIMNFLYDCNETKQIFAKEGLADIIHKLWVHTSMSKKVLITSLKLISTFTSHCLEASHSLSLTTVTPGVGLRKTPNSIALIHVIVQLVMKEIDTISRGGDCQKLNFSFHILRNAIHNHECRVVISKSNLLQFFTKIHPSTTKRTKLWQIVEIYCLEFLIDFTFYDEGQLSVSKATDSLEVLINLARLSSGTTRLFATSVLRNLAFNGANRPRLLGSADFLNMMLTSLKEGSITDIEVVGSTLWSLIGNNQKGKLIARTAGFPHYLQAAISRITLQLPSGDGMQEGDLVKMLEYLLQIIAPR</sequence>
<name>A0AAJ7E307_9HYME</name>
<keyword evidence="2" id="KW-1185">Reference proteome</keyword>
<gene>
    <name evidence="3" type="primary">LOC105368629</name>
</gene>
<feature type="domain" description="Rotatin N-terminal" evidence="1">
    <location>
        <begin position="21"/>
        <end position="112"/>
    </location>
</feature>
<evidence type="ECO:0000259" key="1">
    <source>
        <dbReference type="Pfam" id="PF14726"/>
    </source>
</evidence>
<dbReference type="Proteomes" id="UP000695007">
    <property type="component" value="Unplaced"/>
</dbReference>
<dbReference type="Pfam" id="PF14726">
    <property type="entry name" value="RTTN_N"/>
    <property type="match status" value="1"/>
</dbReference>
<dbReference type="InterPro" id="IPR029249">
    <property type="entry name" value="Rotatin_N"/>
</dbReference>
<dbReference type="PANTHER" id="PTHR31691">
    <property type="entry name" value="ROTATIN"/>
    <property type="match status" value="1"/>
</dbReference>
<dbReference type="GO" id="GO:0005814">
    <property type="term" value="C:centriole"/>
    <property type="evidence" value="ECO:0007669"/>
    <property type="project" value="TreeGrafter"/>
</dbReference>
<dbReference type="RefSeq" id="XP_011505989.1">
    <property type="nucleotide sequence ID" value="XM_011507687.1"/>
</dbReference>
<dbReference type="GO" id="GO:0007099">
    <property type="term" value="P:centriole replication"/>
    <property type="evidence" value="ECO:0007669"/>
    <property type="project" value="TreeGrafter"/>
</dbReference>
<dbReference type="GO" id="GO:0005813">
    <property type="term" value="C:centrosome"/>
    <property type="evidence" value="ECO:0007669"/>
    <property type="project" value="InterPro"/>
</dbReference>
<dbReference type="KEGG" id="csol:105368629"/>